<name>A0ABW0GIH8_9MICO</name>
<proteinExistence type="predicted"/>
<comment type="caution">
    <text evidence="2">The sequence shown here is derived from an EMBL/GenBank/DDBJ whole genome shotgun (WGS) entry which is preliminary data.</text>
</comment>
<dbReference type="SUPFAM" id="SSF52833">
    <property type="entry name" value="Thioredoxin-like"/>
    <property type="match status" value="1"/>
</dbReference>
<feature type="domain" description="Thioredoxin" evidence="1">
    <location>
        <begin position="11"/>
        <end position="165"/>
    </location>
</feature>
<evidence type="ECO:0000313" key="2">
    <source>
        <dbReference type="EMBL" id="MFC5379294.1"/>
    </source>
</evidence>
<organism evidence="2 3">
    <name type="scientific">Aquipuribacter nitratireducens</name>
    <dbReference type="NCBI Taxonomy" id="650104"/>
    <lineage>
        <taxon>Bacteria</taxon>
        <taxon>Bacillati</taxon>
        <taxon>Actinomycetota</taxon>
        <taxon>Actinomycetes</taxon>
        <taxon>Micrococcales</taxon>
        <taxon>Intrasporangiaceae</taxon>
        <taxon>Aquipuribacter</taxon>
    </lineage>
</organism>
<gene>
    <name evidence="2" type="ORF">ACFPJ6_00670</name>
</gene>
<dbReference type="EMBL" id="JBHSLD010000001">
    <property type="protein sequence ID" value="MFC5379294.1"/>
    <property type="molecule type" value="Genomic_DNA"/>
</dbReference>
<reference evidence="3" key="1">
    <citation type="journal article" date="2019" name="Int. J. Syst. Evol. Microbiol.">
        <title>The Global Catalogue of Microorganisms (GCM) 10K type strain sequencing project: providing services to taxonomists for standard genome sequencing and annotation.</title>
        <authorList>
            <consortium name="The Broad Institute Genomics Platform"/>
            <consortium name="The Broad Institute Genome Sequencing Center for Infectious Disease"/>
            <person name="Wu L."/>
            <person name="Ma J."/>
        </authorList>
    </citation>
    <scope>NUCLEOTIDE SEQUENCE [LARGE SCALE GENOMIC DNA]</scope>
    <source>
        <strain evidence="3">CCUG 43114</strain>
    </source>
</reference>
<accession>A0ABW0GIH8</accession>
<dbReference type="RefSeq" id="WP_340266613.1">
    <property type="nucleotide sequence ID" value="NZ_JBBEOG010000001.1"/>
</dbReference>
<evidence type="ECO:0000313" key="3">
    <source>
        <dbReference type="Proteomes" id="UP001596122"/>
    </source>
</evidence>
<dbReference type="Proteomes" id="UP001596122">
    <property type="component" value="Unassembled WGS sequence"/>
</dbReference>
<keyword evidence="3" id="KW-1185">Reference proteome</keyword>
<protein>
    <submittedName>
        <fullName evidence="2">Redoxin domain-containing protein</fullName>
    </submittedName>
</protein>
<dbReference type="InterPro" id="IPR013766">
    <property type="entry name" value="Thioredoxin_domain"/>
</dbReference>
<dbReference type="InterPro" id="IPR036249">
    <property type="entry name" value="Thioredoxin-like_sf"/>
</dbReference>
<dbReference type="Pfam" id="PF00578">
    <property type="entry name" value="AhpC-TSA"/>
    <property type="match status" value="1"/>
</dbReference>
<dbReference type="PROSITE" id="PS51352">
    <property type="entry name" value="THIOREDOXIN_2"/>
    <property type="match status" value="1"/>
</dbReference>
<dbReference type="InterPro" id="IPR000866">
    <property type="entry name" value="AhpC/TSA"/>
</dbReference>
<evidence type="ECO:0000259" key="1">
    <source>
        <dbReference type="PROSITE" id="PS51352"/>
    </source>
</evidence>
<sequence>MTTPSSDTGALRPGARLPDLTLLDSDGYPRRLLDLPGGDPLVLHLHRGWFCPKDRTYLRRVLLPFAGELGVAYARLVSVSVEPPEVQAAYRAGLDATWTFLADPTRVLQTTLDLREWTDTVHDPYVPTVAVVRPDGIVHETWNGYWYLGRPGADELRRSLREVTRQVRRDWVVERPAGTRA</sequence>
<dbReference type="Gene3D" id="3.40.30.10">
    <property type="entry name" value="Glutaredoxin"/>
    <property type="match status" value="1"/>
</dbReference>